<dbReference type="RefSeq" id="WP_259870038.1">
    <property type="nucleotide sequence ID" value="NZ_JAMQJZ010000003.1"/>
</dbReference>
<comment type="caution">
    <text evidence="1">The sequence shown here is derived from an EMBL/GenBank/DDBJ whole genome shotgun (WGS) entry which is preliminary data.</text>
</comment>
<dbReference type="AlphaFoldDB" id="A0A9X4AJ55"/>
<protein>
    <submittedName>
        <fullName evidence="1">Uncharacterized protein</fullName>
    </submittedName>
</protein>
<reference evidence="1" key="1">
    <citation type="submission" date="2022-06" db="EMBL/GenBank/DDBJ databases">
        <title>Aquibacillus sp. a new bacterium isolated from soil saline samples.</title>
        <authorList>
            <person name="Galisteo C."/>
            <person name="De La Haba R."/>
            <person name="Sanchez-Porro C."/>
            <person name="Ventosa A."/>
        </authorList>
    </citation>
    <scope>NUCLEOTIDE SEQUENCE</scope>
    <source>
        <strain evidence="1">JCM 12387</strain>
    </source>
</reference>
<sequence>MSEKNHVIDLNDYKRKKHGLDRPIFDAPATIQVGDPNQPDTLVKYAVICNFVRYNRQFMALEREDTQEDRYVIVEGIVEDGTLAKVDPISEEEYPAIEALFQKVFAKVIGKSSENKSTLKLAFRRY</sequence>
<name>A0A9X4AJ55_9BACI</name>
<gene>
    <name evidence="1" type="ORF">NC661_06290</name>
</gene>
<dbReference type="EMBL" id="JAMQJZ010000003">
    <property type="protein sequence ID" value="MDC3419978.1"/>
    <property type="molecule type" value="Genomic_DNA"/>
</dbReference>
<organism evidence="1 2">
    <name type="scientific">Aquibacillus koreensis</name>
    <dbReference type="NCBI Taxonomy" id="279446"/>
    <lineage>
        <taxon>Bacteria</taxon>
        <taxon>Bacillati</taxon>
        <taxon>Bacillota</taxon>
        <taxon>Bacilli</taxon>
        <taxon>Bacillales</taxon>
        <taxon>Bacillaceae</taxon>
        <taxon>Aquibacillus</taxon>
    </lineage>
</organism>
<evidence type="ECO:0000313" key="1">
    <source>
        <dbReference type="EMBL" id="MDC3419978.1"/>
    </source>
</evidence>
<evidence type="ECO:0000313" key="2">
    <source>
        <dbReference type="Proteomes" id="UP001145072"/>
    </source>
</evidence>
<keyword evidence="2" id="KW-1185">Reference proteome</keyword>
<dbReference type="Proteomes" id="UP001145072">
    <property type="component" value="Unassembled WGS sequence"/>
</dbReference>
<accession>A0A9X4AJ55</accession>
<proteinExistence type="predicted"/>